<dbReference type="InterPro" id="IPR003661">
    <property type="entry name" value="HisK_dim/P_dom"/>
</dbReference>
<evidence type="ECO:0000256" key="7">
    <source>
        <dbReference type="ARBA" id="ARBA00022840"/>
    </source>
</evidence>
<dbReference type="SMART" id="SM00304">
    <property type="entry name" value="HAMP"/>
    <property type="match status" value="1"/>
</dbReference>
<keyword evidence="4" id="KW-0808">Transferase</keyword>
<feature type="domain" description="Histidine kinase" evidence="10">
    <location>
        <begin position="267"/>
        <end position="475"/>
    </location>
</feature>
<evidence type="ECO:0000256" key="4">
    <source>
        <dbReference type="ARBA" id="ARBA00022679"/>
    </source>
</evidence>
<evidence type="ECO:0000256" key="3">
    <source>
        <dbReference type="ARBA" id="ARBA00022553"/>
    </source>
</evidence>
<dbReference type="GO" id="GO:0000155">
    <property type="term" value="F:phosphorelay sensor kinase activity"/>
    <property type="evidence" value="ECO:0007669"/>
    <property type="project" value="InterPro"/>
</dbReference>
<proteinExistence type="predicted"/>
<dbReference type="PROSITE" id="PS50109">
    <property type="entry name" value="HIS_KIN"/>
    <property type="match status" value="1"/>
</dbReference>
<dbReference type="PANTHER" id="PTHR43065">
    <property type="entry name" value="SENSOR HISTIDINE KINASE"/>
    <property type="match status" value="1"/>
</dbReference>
<dbReference type="Pfam" id="PF02518">
    <property type="entry name" value="HATPase_c"/>
    <property type="match status" value="1"/>
</dbReference>
<evidence type="ECO:0000256" key="9">
    <source>
        <dbReference type="SAM" id="Phobius"/>
    </source>
</evidence>
<sequence length="478" mass="53350">MKFQIPPLKLRTKFIGAIIIVVAIFGSLNIFFNRQSTYKALQKEVDKRSLFLAQSLAERSTKLLLYEDLISLQLLLDQIRQSNTDVSYGFITDNQNNVVVHTFGFDFPMELLNANKLKKGESYHFQIISDEHNNRYQDIIVPILEGKIGFLRLGIAGESLVATTNKVVIILTGMVLLFLVIGIIGAVIFAYWITNPISKITKAFETINLNEEIKPLEIKTKDEINILANKFNEMALRLQTVHSDLKKAQKGLVQTEKLASVGTLASGLTHEISSPLAGLKNCLIRIKKNPQKSQINRYFGLMMNAIQRIEKVVIGLLNFSRRDDYHFKPFNLPEIINSALSLVEYKLEKSGVVVEINFDEKLKNCIGDGQHIEQVIINLVLNAADAMPQGGKLSISSFCDNSLACIAIEDNGVGISCENIDKIFDPFFTTKEPGKGTGLGLSVSYNIIKEHGGDISVESEVNRGTKFIFTLPLNLNRA</sequence>
<dbReference type="InterPro" id="IPR005467">
    <property type="entry name" value="His_kinase_dom"/>
</dbReference>
<dbReference type="AlphaFoldDB" id="A0A0F9PV76"/>
<evidence type="ECO:0000259" key="11">
    <source>
        <dbReference type="PROSITE" id="PS50885"/>
    </source>
</evidence>
<feature type="transmembrane region" description="Helical" evidence="9">
    <location>
        <begin position="167"/>
        <end position="193"/>
    </location>
</feature>
<comment type="catalytic activity">
    <reaction evidence="1">
        <text>ATP + protein L-histidine = ADP + protein N-phospho-L-histidine.</text>
        <dbReference type="EC" id="2.7.13.3"/>
    </reaction>
</comment>
<dbReference type="CDD" id="cd06225">
    <property type="entry name" value="HAMP"/>
    <property type="match status" value="1"/>
</dbReference>
<reference evidence="12" key="1">
    <citation type="journal article" date="2015" name="Nature">
        <title>Complex archaea that bridge the gap between prokaryotes and eukaryotes.</title>
        <authorList>
            <person name="Spang A."/>
            <person name="Saw J.H."/>
            <person name="Jorgensen S.L."/>
            <person name="Zaremba-Niedzwiedzka K."/>
            <person name="Martijn J."/>
            <person name="Lind A.E."/>
            <person name="van Eijk R."/>
            <person name="Schleper C."/>
            <person name="Guy L."/>
            <person name="Ettema T.J."/>
        </authorList>
    </citation>
    <scope>NUCLEOTIDE SEQUENCE</scope>
</reference>
<dbReference type="GO" id="GO:0005886">
    <property type="term" value="C:plasma membrane"/>
    <property type="evidence" value="ECO:0007669"/>
    <property type="project" value="UniProtKB-SubCell"/>
</dbReference>
<keyword evidence="6" id="KW-0418">Kinase</keyword>
<accession>A0A0F9PV76</accession>
<dbReference type="PROSITE" id="PS50885">
    <property type="entry name" value="HAMP"/>
    <property type="match status" value="1"/>
</dbReference>
<keyword evidence="7" id="KW-0067">ATP-binding</keyword>
<dbReference type="InterPro" id="IPR003594">
    <property type="entry name" value="HATPase_dom"/>
</dbReference>
<evidence type="ECO:0000256" key="1">
    <source>
        <dbReference type="ARBA" id="ARBA00000085"/>
    </source>
</evidence>
<comment type="caution">
    <text evidence="12">The sequence shown here is derived from an EMBL/GenBank/DDBJ whole genome shotgun (WGS) entry which is preliminary data.</text>
</comment>
<dbReference type="InterPro" id="IPR004358">
    <property type="entry name" value="Sig_transdc_His_kin-like_C"/>
</dbReference>
<dbReference type="Gene3D" id="1.10.287.130">
    <property type="match status" value="1"/>
</dbReference>
<dbReference type="SUPFAM" id="SSF158472">
    <property type="entry name" value="HAMP domain-like"/>
    <property type="match status" value="1"/>
</dbReference>
<dbReference type="InterPro" id="IPR003660">
    <property type="entry name" value="HAMP_dom"/>
</dbReference>
<keyword evidence="9" id="KW-1133">Transmembrane helix</keyword>
<evidence type="ECO:0000256" key="2">
    <source>
        <dbReference type="ARBA" id="ARBA00012438"/>
    </source>
</evidence>
<dbReference type="SUPFAM" id="SSF47384">
    <property type="entry name" value="Homodimeric domain of signal transducing histidine kinase"/>
    <property type="match status" value="1"/>
</dbReference>
<dbReference type="CDD" id="cd00082">
    <property type="entry name" value="HisKA"/>
    <property type="match status" value="1"/>
</dbReference>
<dbReference type="InterPro" id="IPR036097">
    <property type="entry name" value="HisK_dim/P_sf"/>
</dbReference>
<evidence type="ECO:0000256" key="5">
    <source>
        <dbReference type="ARBA" id="ARBA00022741"/>
    </source>
</evidence>
<keyword evidence="8" id="KW-0902">Two-component regulatory system</keyword>
<gene>
    <name evidence="12" type="ORF">LCGC14_0797070</name>
</gene>
<keyword evidence="9" id="KW-0472">Membrane</keyword>
<dbReference type="GO" id="GO:0005524">
    <property type="term" value="F:ATP binding"/>
    <property type="evidence" value="ECO:0007669"/>
    <property type="project" value="UniProtKB-KW"/>
</dbReference>
<keyword evidence="5" id="KW-0547">Nucleotide-binding</keyword>
<feature type="domain" description="HAMP" evidence="11">
    <location>
        <begin position="191"/>
        <end position="243"/>
    </location>
</feature>
<dbReference type="SUPFAM" id="SSF55874">
    <property type="entry name" value="ATPase domain of HSP90 chaperone/DNA topoisomerase II/histidine kinase"/>
    <property type="match status" value="1"/>
</dbReference>
<name>A0A0F9PV76_9ZZZZ</name>
<dbReference type="InterPro" id="IPR036890">
    <property type="entry name" value="HATPase_C_sf"/>
</dbReference>
<dbReference type="PANTHER" id="PTHR43065:SF10">
    <property type="entry name" value="PEROXIDE STRESS-ACTIVATED HISTIDINE KINASE MAK3"/>
    <property type="match status" value="1"/>
</dbReference>
<evidence type="ECO:0000259" key="10">
    <source>
        <dbReference type="PROSITE" id="PS50109"/>
    </source>
</evidence>
<evidence type="ECO:0000256" key="8">
    <source>
        <dbReference type="ARBA" id="ARBA00023012"/>
    </source>
</evidence>
<dbReference type="SMART" id="SM00387">
    <property type="entry name" value="HATPase_c"/>
    <property type="match status" value="1"/>
</dbReference>
<evidence type="ECO:0000256" key="6">
    <source>
        <dbReference type="ARBA" id="ARBA00022777"/>
    </source>
</evidence>
<dbReference type="PRINTS" id="PR00344">
    <property type="entry name" value="BCTRLSENSOR"/>
</dbReference>
<dbReference type="EMBL" id="LAZR01002128">
    <property type="protein sequence ID" value="KKN34099.1"/>
    <property type="molecule type" value="Genomic_DNA"/>
</dbReference>
<evidence type="ECO:0000313" key="12">
    <source>
        <dbReference type="EMBL" id="KKN34099.1"/>
    </source>
</evidence>
<dbReference type="EC" id="2.7.13.3" evidence="2"/>
<dbReference type="Gene3D" id="3.30.565.10">
    <property type="entry name" value="Histidine kinase-like ATPase, C-terminal domain"/>
    <property type="match status" value="1"/>
</dbReference>
<keyword evidence="3" id="KW-0597">Phosphoprotein</keyword>
<dbReference type="Pfam" id="PF00672">
    <property type="entry name" value="HAMP"/>
    <property type="match status" value="1"/>
</dbReference>
<dbReference type="Gene3D" id="6.10.340.10">
    <property type="match status" value="1"/>
</dbReference>
<feature type="transmembrane region" description="Helical" evidence="9">
    <location>
        <begin position="14"/>
        <end position="32"/>
    </location>
</feature>
<keyword evidence="9" id="KW-0812">Transmembrane</keyword>
<protein>
    <recommendedName>
        <fullName evidence="2">histidine kinase</fullName>
        <ecNumber evidence="2">2.7.13.3</ecNumber>
    </recommendedName>
</protein>
<organism evidence="12">
    <name type="scientific">marine sediment metagenome</name>
    <dbReference type="NCBI Taxonomy" id="412755"/>
    <lineage>
        <taxon>unclassified sequences</taxon>
        <taxon>metagenomes</taxon>
        <taxon>ecological metagenomes</taxon>
    </lineage>
</organism>